<proteinExistence type="predicted"/>
<dbReference type="EMBL" id="UINC01082639">
    <property type="protein sequence ID" value="SVC27588.1"/>
    <property type="molecule type" value="Genomic_DNA"/>
</dbReference>
<feature type="transmembrane region" description="Helical" evidence="1">
    <location>
        <begin position="121"/>
        <end position="140"/>
    </location>
</feature>
<dbReference type="AlphaFoldDB" id="A0A382KSQ9"/>
<feature type="transmembrane region" description="Helical" evidence="1">
    <location>
        <begin position="89"/>
        <end position="109"/>
    </location>
</feature>
<reference evidence="2" key="1">
    <citation type="submission" date="2018-05" db="EMBL/GenBank/DDBJ databases">
        <authorList>
            <person name="Lanie J.A."/>
            <person name="Ng W.-L."/>
            <person name="Kazmierczak K.M."/>
            <person name="Andrzejewski T.M."/>
            <person name="Davidsen T.M."/>
            <person name="Wayne K.J."/>
            <person name="Tettelin H."/>
            <person name="Glass J.I."/>
            <person name="Rusch D."/>
            <person name="Podicherti R."/>
            <person name="Tsui H.-C.T."/>
            <person name="Winkler M.E."/>
        </authorList>
    </citation>
    <scope>NUCLEOTIDE SEQUENCE</scope>
</reference>
<feature type="transmembrane region" description="Helical" evidence="1">
    <location>
        <begin position="160"/>
        <end position="179"/>
    </location>
</feature>
<protein>
    <submittedName>
        <fullName evidence="2">Uncharacterized protein</fullName>
    </submittedName>
</protein>
<evidence type="ECO:0000313" key="2">
    <source>
        <dbReference type="EMBL" id="SVC27588.1"/>
    </source>
</evidence>
<name>A0A382KSQ9_9ZZZZ</name>
<feature type="non-terminal residue" evidence="2">
    <location>
        <position position="213"/>
    </location>
</feature>
<keyword evidence="1" id="KW-0472">Membrane</keyword>
<sequence>MGFALIWRRIALACVDQACHVLAMLEENGPETKGTPERLRSLDVLRGFDMFWIIGGKAVILALAAVFSVDLSEWLGHRLHHPEWHGFEPYDLIFPLFLFIAGVSTVYSIDNRLAKGGSRAGLHLHFVQRGLMLVLLGVLYNGLFSRDLASAEGWGEMRYASVLGRIGLAYMFAALITANTQWRAQLIWVVGLLVGYWAALRFIPVPEFGAGDL</sequence>
<feature type="transmembrane region" description="Helical" evidence="1">
    <location>
        <begin position="186"/>
        <end position="203"/>
    </location>
</feature>
<feature type="transmembrane region" description="Helical" evidence="1">
    <location>
        <begin position="50"/>
        <end position="69"/>
    </location>
</feature>
<accession>A0A382KSQ9</accession>
<gene>
    <name evidence="2" type="ORF">METZ01_LOCUS280442</name>
</gene>
<keyword evidence="1" id="KW-1133">Transmembrane helix</keyword>
<organism evidence="2">
    <name type="scientific">marine metagenome</name>
    <dbReference type="NCBI Taxonomy" id="408172"/>
    <lineage>
        <taxon>unclassified sequences</taxon>
        <taxon>metagenomes</taxon>
        <taxon>ecological metagenomes</taxon>
    </lineage>
</organism>
<dbReference type="PANTHER" id="PTHR31061">
    <property type="entry name" value="LD22376P"/>
    <property type="match status" value="1"/>
</dbReference>
<keyword evidence="1" id="KW-0812">Transmembrane</keyword>
<dbReference type="PANTHER" id="PTHR31061:SF24">
    <property type="entry name" value="LD22376P"/>
    <property type="match status" value="1"/>
</dbReference>
<evidence type="ECO:0000256" key="1">
    <source>
        <dbReference type="SAM" id="Phobius"/>
    </source>
</evidence>